<dbReference type="EMBL" id="JANPWB010000008">
    <property type="protein sequence ID" value="KAJ1164643.1"/>
    <property type="molecule type" value="Genomic_DNA"/>
</dbReference>
<organism evidence="2 3">
    <name type="scientific">Pleurodeles waltl</name>
    <name type="common">Iberian ribbed newt</name>
    <dbReference type="NCBI Taxonomy" id="8319"/>
    <lineage>
        <taxon>Eukaryota</taxon>
        <taxon>Metazoa</taxon>
        <taxon>Chordata</taxon>
        <taxon>Craniata</taxon>
        <taxon>Vertebrata</taxon>
        <taxon>Euteleostomi</taxon>
        <taxon>Amphibia</taxon>
        <taxon>Batrachia</taxon>
        <taxon>Caudata</taxon>
        <taxon>Salamandroidea</taxon>
        <taxon>Salamandridae</taxon>
        <taxon>Pleurodelinae</taxon>
        <taxon>Pleurodeles</taxon>
    </lineage>
</organism>
<keyword evidence="1" id="KW-0732">Signal</keyword>
<proteinExistence type="predicted"/>
<name>A0AAV7SKR2_PLEWA</name>
<sequence>MEVRHLFLIVFSVFCGLQHDSPHQNMVALINECRWQAVTVLGGLLEVGDGAGRFIVLTGDRRRVRQSSRRPQIIKGAGHPLRCSSGEDPVNESGRVTPIAGVCRKGSCSARAAGRVRGPSLVTSVESLLDPNACCTCRAEIKTWRPL</sequence>
<evidence type="ECO:0000256" key="1">
    <source>
        <dbReference type="SAM" id="SignalP"/>
    </source>
</evidence>
<dbReference type="AlphaFoldDB" id="A0AAV7SKR2"/>
<evidence type="ECO:0008006" key="4">
    <source>
        <dbReference type="Google" id="ProtNLM"/>
    </source>
</evidence>
<reference evidence="2" key="1">
    <citation type="journal article" date="2022" name="bioRxiv">
        <title>Sequencing and chromosome-scale assembly of the giantPleurodeles waltlgenome.</title>
        <authorList>
            <person name="Brown T."/>
            <person name="Elewa A."/>
            <person name="Iarovenko S."/>
            <person name="Subramanian E."/>
            <person name="Araus A.J."/>
            <person name="Petzold A."/>
            <person name="Susuki M."/>
            <person name="Suzuki K.-i.T."/>
            <person name="Hayashi T."/>
            <person name="Toyoda A."/>
            <person name="Oliveira C."/>
            <person name="Osipova E."/>
            <person name="Leigh N.D."/>
            <person name="Simon A."/>
            <person name="Yun M.H."/>
        </authorList>
    </citation>
    <scope>NUCLEOTIDE SEQUENCE</scope>
    <source>
        <strain evidence="2">20211129_DDA</strain>
        <tissue evidence="2">Liver</tissue>
    </source>
</reference>
<accession>A0AAV7SKR2</accession>
<evidence type="ECO:0000313" key="2">
    <source>
        <dbReference type="EMBL" id="KAJ1164643.1"/>
    </source>
</evidence>
<gene>
    <name evidence="2" type="ORF">NDU88_005077</name>
</gene>
<feature type="chain" id="PRO_5044012229" description="Secreted protein" evidence="1">
    <location>
        <begin position="20"/>
        <end position="147"/>
    </location>
</feature>
<feature type="signal peptide" evidence="1">
    <location>
        <begin position="1"/>
        <end position="19"/>
    </location>
</feature>
<protein>
    <recommendedName>
        <fullName evidence="4">Secreted protein</fullName>
    </recommendedName>
</protein>
<evidence type="ECO:0000313" key="3">
    <source>
        <dbReference type="Proteomes" id="UP001066276"/>
    </source>
</evidence>
<comment type="caution">
    <text evidence="2">The sequence shown here is derived from an EMBL/GenBank/DDBJ whole genome shotgun (WGS) entry which is preliminary data.</text>
</comment>
<dbReference type="Proteomes" id="UP001066276">
    <property type="component" value="Chromosome 4_2"/>
</dbReference>
<keyword evidence="3" id="KW-1185">Reference proteome</keyword>